<feature type="region of interest" description="Disordered" evidence="1">
    <location>
        <begin position="119"/>
        <end position="141"/>
    </location>
</feature>
<organism evidence="3 4">
    <name type="scientific">Pisolithus microcarpus 441</name>
    <dbReference type="NCBI Taxonomy" id="765257"/>
    <lineage>
        <taxon>Eukaryota</taxon>
        <taxon>Fungi</taxon>
        <taxon>Dikarya</taxon>
        <taxon>Basidiomycota</taxon>
        <taxon>Agaricomycotina</taxon>
        <taxon>Agaricomycetes</taxon>
        <taxon>Agaricomycetidae</taxon>
        <taxon>Boletales</taxon>
        <taxon>Sclerodermatineae</taxon>
        <taxon>Pisolithaceae</taxon>
        <taxon>Pisolithus</taxon>
    </lineage>
</organism>
<dbReference type="EMBL" id="KN833716">
    <property type="protein sequence ID" value="KIK24457.1"/>
    <property type="molecule type" value="Genomic_DNA"/>
</dbReference>
<feature type="domain" description="DUF6697" evidence="2">
    <location>
        <begin position="42"/>
        <end position="106"/>
    </location>
</feature>
<gene>
    <name evidence="3" type="ORF">PISMIDRAFT_678329</name>
</gene>
<evidence type="ECO:0000313" key="4">
    <source>
        <dbReference type="Proteomes" id="UP000054018"/>
    </source>
</evidence>
<protein>
    <recommendedName>
        <fullName evidence="2">DUF6697 domain-containing protein</fullName>
    </recommendedName>
</protein>
<dbReference type="Pfam" id="PF20411">
    <property type="entry name" value="DUF6697"/>
    <property type="match status" value="1"/>
</dbReference>
<name>A0A0C9ZQ94_9AGAM</name>
<evidence type="ECO:0000259" key="2">
    <source>
        <dbReference type="Pfam" id="PF20411"/>
    </source>
</evidence>
<dbReference type="Proteomes" id="UP000054018">
    <property type="component" value="Unassembled WGS sequence"/>
</dbReference>
<sequence length="141" mass="15681">MLLLQGREMVLRGYIQGVSHGRFDDSRMGIARDRGTGNDMRHFRPSRGRLQTTQALIKETLAGRKNVSPQNTYETGQLYAVGALRVSCVGLQCIGFNNEVYHAVLEQSRFVHWTRSSGWTAPTPRAGQHDTSSDDGKSSVD</sequence>
<evidence type="ECO:0000313" key="3">
    <source>
        <dbReference type="EMBL" id="KIK24457.1"/>
    </source>
</evidence>
<reference evidence="3 4" key="1">
    <citation type="submission" date="2014-04" db="EMBL/GenBank/DDBJ databases">
        <authorList>
            <consortium name="DOE Joint Genome Institute"/>
            <person name="Kuo A."/>
            <person name="Kohler A."/>
            <person name="Costa M.D."/>
            <person name="Nagy L.G."/>
            <person name="Floudas D."/>
            <person name="Copeland A."/>
            <person name="Barry K.W."/>
            <person name="Cichocki N."/>
            <person name="Veneault-Fourrey C."/>
            <person name="LaButti K."/>
            <person name="Lindquist E.A."/>
            <person name="Lipzen A."/>
            <person name="Lundell T."/>
            <person name="Morin E."/>
            <person name="Murat C."/>
            <person name="Sun H."/>
            <person name="Tunlid A."/>
            <person name="Henrissat B."/>
            <person name="Grigoriev I.V."/>
            <person name="Hibbett D.S."/>
            <person name="Martin F."/>
            <person name="Nordberg H.P."/>
            <person name="Cantor M.N."/>
            <person name="Hua S.X."/>
        </authorList>
    </citation>
    <scope>NUCLEOTIDE SEQUENCE [LARGE SCALE GENOMIC DNA]</scope>
    <source>
        <strain evidence="3 4">441</strain>
    </source>
</reference>
<reference evidence="4" key="2">
    <citation type="submission" date="2015-01" db="EMBL/GenBank/DDBJ databases">
        <title>Evolutionary Origins and Diversification of the Mycorrhizal Mutualists.</title>
        <authorList>
            <consortium name="DOE Joint Genome Institute"/>
            <consortium name="Mycorrhizal Genomics Consortium"/>
            <person name="Kohler A."/>
            <person name="Kuo A."/>
            <person name="Nagy L.G."/>
            <person name="Floudas D."/>
            <person name="Copeland A."/>
            <person name="Barry K.W."/>
            <person name="Cichocki N."/>
            <person name="Veneault-Fourrey C."/>
            <person name="LaButti K."/>
            <person name="Lindquist E.A."/>
            <person name="Lipzen A."/>
            <person name="Lundell T."/>
            <person name="Morin E."/>
            <person name="Murat C."/>
            <person name="Riley R."/>
            <person name="Ohm R."/>
            <person name="Sun H."/>
            <person name="Tunlid A."/>
            <person name="Henrissat B."/>
            <person name="Grigoriev I.V."/>
            <person name="Hibbett D.S."/>
            <person name="Martin F."/>
        </authorList>
    </citation>
    <scope>NUCLEOTIDE SEQUENCE [LARGE SCALE GENOMIC DNA]</scope>
    <source>
        <strain evidence="4">441</strain>
    </source>
</reference>
<evidence type="ECO:0000256" key="1">
    <source>
        <dbReference type="SAM" id="MobiDB-lite"/>
    </source>
</evidence>
<dbReference type="HOGENOM" id="CLU_1826034_0_0_1"/>
<dbReference type="InterPro" id="IPR046520">
    <property type="entry name" value="DUF6697"/>
</dbReference>
<proteinExistence type="predicted"/>
<feature type="compositionally biased region" description="Basic and acidic residues" evidence="1">
    <location>
        <begin position="127"/>
        <end position="141"/>
    </location>
</feature>
<dbReference type="AlphaFoldDB" id="A0A0C9ZQ94"/>
<accession>A0A0C9ZQ94</accession>
<dbReference type="OrthoDB" id="3219211at2759"/>
<keyword evidence="4" id="KW-1185">Reference proteome</keyword>